<organism evidence="3 4">
    <name type="scientific">Paenibacillus psychroresistens</name>
    <dbReference type="NCBI Taxonomy" id="1778678"/>
    <lineage>
        <taxon>Bacteria</taxon>
        <taxon>Bacillati</taxon>
        <taxon>Bacillota</taxon>
        <taxon>Bacilli</taxon>
        <taxon>Bacillales</taxon>
        <taxon>Paenibacillaceae</taxon>
        <taxon>Paenibacillus</taxon>
    </lineage>
</organism>
<dbReference type="RefSeq" id="WP_155704091.1">
    <property type="nucleotide sequence ID" value="NZ_CP034235.1"/>
</dbReference>
<dbReference type="Gene3D" id="2.60.120.260">
    <property type="entry name" value="Galactose-binding domain-like"/>
    <property type="match status" value="1"/>
</dbReference>
<dbReference type="Pfam" id="PF16403">
    <property type="entry name" value="Bact_surface_Ig-like"/>
    <property type="match status" value="1"/>
</dbReference>
<dbReference type="InterPro" id="IPR032179">
    <property type="entry name" value="Cry22Aa_Ig-like"/>
</dbReference>
<accession>A0A6B8RTT6</accession>
<dbReference type="AlphaFoldDB" id="A0A6B8RTT6"/>
<reference evidence="4" key="1">
    <citation type="submission" date="2018-11" db="EMBL/GenBank/DDBJ databases">
        <title>Complete genome sequence of Paenibacillus sp. ML311-T8.</title>
        <authorList>
            <person name="Nam Y.-D."/>
            <person name="Kang J."/>
            <person name="Chung W.-H."/>
            <person name="Park Y.S."/>
        </authorList>
    </citation>
    <scope>NUCLEOTIDE SEQUENCE [LARGE SCALE GENOMIC DNA]</scope>
    <source>
        <strain evidence="4">ML311-T8</strain>
    </source>
</reference>
<dbReference type="Gene3D" id="2.60.40.10">
    <property type="entry name" value="Immunoglobulins"/>
    <property type="match status" value="1"/>
</dbReference>
<dbReference type="OrthoDB" id="2483993at2"/>
<gene>
    <name evidence="3" type="ORF">EHS13_30950</name>
</gene>
<protein>
    <submittedName>
        <fullName evidence="3">DUF5011 domain-containing protein</fullName>
    </submittedName>
</protein>
<evidence type="ECO:0000256" key="1">
    <source>
        <dbReference type="SAM" id="SignalP"/>
    </source>
</evidence>
<dbReference type="EMBL" id="CP034235">
    <property type="protein sequence ID" value="QGQ98985.1"/>
    <property type="molecule type" value="Genomic_DNA"/>
</dbReference>
<dbReference type="KEGG" id="ppsc:EHS13_30950"/>
<feature type="signal peptide" evidence="1">
    <location>
        <begin position="1"/>
        <end position="25"/>
    </location>
</feature>
<dbReference type="Pfam" id="PF22633">
    <property type="entry name" value="F5_F8_type_C_2"/>
    <property type="match status" value="1"/>
</dbReference>
<evidence type="ECO:0000313" key="4">
    <source>
        <dbReference type="Proteomes" id="UP000426246"/>
    </source>
</evidence>
<dbReference type="InterPro" id="IPR008979">
    <property type="entry name" value="Galactose-bd-like_sf"/>
</dbReference>
<sequence>MINKLRLLTCLLLICVSIPVNLTFADPPSIDREGDGIHIDDIVFYNLSHSGDSLEIRNLLDQIVPIVAPNGGPGPVGYTFCAYEGGTCSFSGTAIVAFGAEAGEVGNKVGYYSYKNFRSTTSCDNGIFGDPIGGVQKSCYYLNVADTTSPVLTMTGELTVNLTYGASYVDLGATAIDDFDGNLTGSIAVTVSNNVNEDTTLNTSVAGTYTYHYNVNDLTGNHANEIKRTVVVAAETSTHDPLFNIAIGATATALTTYEGYSAAKINDGSNDTSLGQPYSWTNLAVPALPQWIELDWGVNNKTFNRVELYTSSGYEIRDYQILYWNGSSWVDLFTAETGNTSVHRTHIFTTVTSSKIRVVGNSGPSGQLQHIRVNELEVYLD</sequence>
<dbReference type="Proteomes" id="UP000426246">
    <property type="component" value="Chromosome"/>
</dbReference>
<keyword evidence="4" id="KW-1185">Reference proteome</keyword>
<evidence type="ECO:0000259" key="2">
    <source>
        <dbReference type="Pfam" id="PF16403"/>
    </source>
</evidence>
<evidence type="ECO:0000313" key="3">
    <source>
        <dbReference type="EMBL" id="QGQ98985.1"/>
    </source>
</evidence>
<dbReference type="SUPFAM" id="SSF49785">
    <property type="entry name" value="Galactose-binding domain-like"/>
    <property type="match status" value="1"/>
</dbReference>
<dbReference type="InterPro" id="IPR013783">
    <property type="entry name" value="Ig-like_fold"/>
</dbReference>
<keyword evidence="1" id="KW-0732">Signal</keyword>
<proteinExistence type="predicted"/>
<name>A0A6B8RTT6_9BACL</name>
<feature type="chain" id="PRO_5025551819" evidence="1">
    <location>
        <begin position="26"/>
        <end position="381"/>
    </location>
</feature>
<feature type="domain" description="Pesticidal crystal protein Cry22Aa Ig-like" evidence="2">
    <location>
        <begin position="152"/>
        <end position="232"/>
    </location>
</feature>